<name>A0A7M7N780_STRPU</name>
<dbReference type="InterPro" id="IPR000742">
    <property type="entry name" value="EGF"/>
</dbReference>
<dbReference type="Gene3D" id="2.10.25.10">
    <property type="entry name" value="Laminin"/>
    <property type="match status" value="1"/>
</dbReference>
<keyword evidence="1" id="KW-0245">EGF-like domain</keyword>
<feature type="domain" description="EGF-like" evidence="4">
    <location>
        <begin position="94"/>
        <end position="129"/>
    </location>
</feature>
<feature type="disulfide bond" evidence="1">
    <location>
        <begin position="98"/>
        <end position="108"/>
    </location>
</feature>
<protein>
    <recommendedName>
        <fullName evidence="4">EGF-like domain-containing protein</fullName>
    </recommendedName>
</protein>
<dbReference type="AlphaFoldDB" id="A0A7M7N780"/>
<sequence length="167" mass="18132">MGEKRGHFWKATLAVLSCVFFAQLVSCDASKACCSDGLGLNYTLPMLMECKKKEHPDGRTVQTIPKIIPASSETGGCPTRRKTLNIPPGHRVCRFPDCDQQICGNGWCEETMTSYLCHCSSGFKGIHCDHESSSSQDTATTSMTRATTTTTTTTTPIATKTTPRTGE</sequence>
<proteinExistence type="predicted"/>
<dbReference type="OrthoDB" id="406096at2759"/>
<feature type="disulfide bond" evidence="1">
    <location>
        <begin position="119"/>
        <end position="128"/>
    </location>
</feature>
<dbReference type="GeneID" id="115920502"/>
<evidence type="ECO:0000259" key="4">
    <source>
        <dbReference type="PROSITE" id="PS50026"/>
    </source>
</evidence>
<evidence type="ECO:0000313" key="5">
    <source>
        <dbReference type="EnsemblMetazoa" id="XP_030832168"/>
    </source>
</evidence>
<reference evidence="5" key="2">
    <citation type="submission" date="2021-01" db="UniProtKB">
        <authorList>
            <consortium name="EnsemblMetazoa"/>
        </authorList>
    </citation>
    <scope>IDENTIFICATION</scope>
</reference>
<evidence type="ECO:0000256" key="1">
    <source>
        <dbReference type="PROSITE-ProRule" id="PRU00076"/>
    </source>
</evidence>
<dbReference type="EnsemblMetazoa" id="XM_030976308">
    <property type="protein sequence ID" value="XP_030832168"/>
    <property type="gene ID" value="LOC115920502"/>
</dbReference>
<feature type="region of interest" description="Disordered" evidence="2">
    <location>
        <begin position="133"/>
        <end position="167"/>
    </location>
</feature>
<dbReference type="PROSITE" id="PS01186">
    <property type="entry name" value="EGF_2"/>
    <property type="match status" value="1"/>
</dbReference>
<organism evidence="5 6">
    <name type="scientific">Strongylocentrotus purpuratus</name>
    <name type="common">Purple sea urchin</name>
    <dbReference type="NCBI Taxonomy" id="7668"/>
    <lineage>
        <taxon>Eukaryota</taxon>
        <taxon>Metazoa</taxon>
        <taxon>Echinodermata</taxon>
        <taxon>Eleutherozoa</taxon>
        <taxon>Echinozoa</taxon>
        <taxon>Echinoidea</taxon>
        <taxon>Euechinoidea</taxon>
        <taxon>Echinacea</taxon>
        <taxon>Camarodonta</taxon>
        <taxon>Echinidea</taxon>
        <taxon>Strongylocentrotidae</taxon>
        <taxon>Strongylocentrotus</taxon>
    </lineage>
</organism>
<comment type="caution">
    <text evidence="1">Lacks conserved residue(s) required for the propagation of feature annotation.</text>
</comment>
<keyword evidence="6" id="KW-1185">Reference proteome</keyword>
<dbReference type="RefSeq" id="XP_030832168.1">
    <property type="nucleotide sequence ID" value="XM_030976308.1"/>
</dbReference>
<dbReference type="OMA" id="HCDHESS"/>
<evidence type="ECO:0000256" key="3">
    <source>
        <dbReference type="SAM" id="SignalP"/>
    </source>
</evidence>
<dbReference type="KEGG" id="spu:115920502"/>
<accession>A0A7M7N780</accession>
<dbReference type="SUPFAM" id="SSF57196">
    <property type="entry name" value="EGF/Laminin"/>
    <property type="match status" value="1"/>
</dbReference>
<feature type="signal peptide" evidence="3">
    <location>
        <begin position="1"/>
        <end position="27"/>
    </location>
</feature>
<keyword evidence="1" id="KW-1015">Disulfide bond</keyword>
<keyword evidence="3" id="KW-0732">Signal</keyword>
<evidence type="ECO:0000313" key="6">
    <source>
        <dbReference type="Proteomes" id="UP000007110"/>
    </source>
</evidence>
<feature type="chain" id="PRO_5029519941" description="EGF-like domain-containing protein" evidence="3">
    <location>
        <begin position="28"/>
        <end position="167"/>
    </location>
</feature>
<dbReference type="PROSITE" id="PS00022">
    <property type="entry name" value="EGF_1"/>
    <property type="match status" value="1"/>
</dbReference>
<reference evidence="6" key="1">
    <citation type="submission" date="2015-02" db="EMBL/GenBank/DDBJ databases">
        <title>Genome sequencing for Strongylocentrotus purpuratus.</title>
        <authorList>
            <person name="Murali S."/>
            <person name="Liu Y."/>
            <person name="Vee V."/>
            <person name="English A."/>
            <person name="Wang M."/>
            <person name="Skinner E."/>
            <person name="Han Y."/>
            <person name="Muzny D.M."/>
            <person name="Worley K.C."/>
            <person name="Gibbs R.A."/>
        </authorList>
    </citation>
    <scope>NUCLEOTIDE SEQUENCE</scope>
</reference>
<evidence type="ECO:0000256" key="2">
    <source>
        <dbReference type="SAM" id="MobiDB-lite"/>
    </source>
</evidence>
<dbReference type="PROSITE" id="PS50026">
    <property type="entry name" value="EGF_3"/>
    <property type="match status" value="1"/>
</dbReference>
<dbReference type="Proteomes" id="UP000007110">
    <property type="component" value="Unassembled WGS sequence"/>
</dbReference>
<dbReference type="InParanoid" id="A0A7M7N780"/>
<feature type="compositionally biased region" description="Low complexity" evidence="2">
    <location>
        <begin position="138"/>
        <end position="167"/>
    </location>
</feature>